<comment type="subunit">
    <text evidence="5">Homodimer. Interacts with FtsZ.</text>
</comment>
<sequence length="149" mass="16851">MAKALEKFLNFVGWESNPDEEEEFYEDEIVESVPQKPGYSSRKNQQGKILSMNNNNNLKVVIMSPQNILEVRDLCDHLRSNKPVIMNVENVDTPTAQRMVDFLSGAVYCLDGDIQKISNGIFLATPASIEITGDLKDEMHNKGVFSWVK</sequence>
<gene>
    <name evidence="5" type="primary">sepF</name>
    <name evidence="6" type="ORF">SAMN05444373_102222</name>
</gene>
<evidence type="ECO:0000256" key="4">
    <source>
        <dbReference type="ARBA" id="ARBA00044936"/>
    </source>
</evidence>
<evidence type="ECO:0000256" key="2">
    <source>
        <dbReference type="ARBA" id="ARBA00023210"/>
    </source>
</evidence>
<keyword evidence="3 5" id="KW-0131">Cell cycle</keyword>
<dbReference type="InterPro" id="IPR038594">
    <property type="entry name" value="SepF-like_sf"/>
</dbReference>
<name>A0A1M6G9Q3_9FIRM</name>
<evidence type="ECO:0000256" key="1">
    <source>
        <dbReference type="ARBA" id="ARBA00022618"/>
    </source>
</evidence>
<comment type="similarity">
    <text evidence="5">Belongs to the SepF family.</text>
</comment>
<organism evidence="6 7">
    <name type="scientific">Thermoclostridium caenicola</name>
    <dbReference type="NCBI Taxonomy" id="659425"/>
    <lineage>
        <taxon>Bacteria</taxon>
        <taxon>Bacillati</taxon>
        <taxon>Bacillota</taxon>
        <taxon>Clostridia</taxon>
        <taxon>Eubacteriales</taxon>
        <taxon>Oscillospiraceae</taxon>
        <taxon>Thermoclostridium</taxon>
    </lineage>
</organism>
<dbReference type="GO" id="GO:0005737">
    <property type="term" value="C:cytoplasm"/>
    <property type="evidence" value="ECO:0007669"/>
    <property type="project" value="UniProtKB-SubCell"/>
</dbReference>
<accession>A0A1M6G9Q3</accession>
<dbReference type="PANTHER" id="PTHR35798:SF1">
    <property type="entry name" value="CELL DIVISION PROTEIN SEPF"/>
    <property type="match status" value="1"/>
</dbReference>
<keyword evidence="7" id="KW-1185">Reference proteome</keyword>
<dbReference type="GO" id="GO:0000917">
    <property type="term" value="P:division septum assembly"/>
    <property type="evidence" value="ECO:0007669"/>
    <property type="project" value="UniProtKB-KW"/>
</dbReference>
<proteinExistence type="inferred from homology"/>
<dbReference type="Gene3D" id="3.30.110.150">
    <property type="entry name" value="SepF-like protein"/>
    <property type="match status" value="1"/>
</dbReference>
<keyword evidence="5" id="KW-0963">Cytoplasm</keyword>
<evidence type="ECO:0000256" key="5">
    <source>
        <dbReference type="HAMAP-Rule" id="MF_01197"/>
    </source>
</evidence>
<dbReference type="HAMAP" id="MF_01197">
    <property type="entry name" value="SepF"/>
    <property type="match status" value="1"/>
</dbReference>
<dbReference type="RefSeq" id="WP_149678691.1">
    <property type="nucleotide sequence ID" value="NZ_FQZP01000022.1"/>
</dbReference>
<comment type="function">
    <text evidence="4 5">Cell division protein that is part of the divisome complex and is recruited early to the Z-ring. Probably stimulates Z-ring formation, perhaps through the cross-linking of FtsZ protofilaments. Its function overlaps with FtsA.</text>
</comment>
<dbReference type="InterPro" id="IPR007561">
    <property type="entry name" value="Cell_div_SepF/SepF-rel"/>
</dbReference>
<dbReference type="AlphaFoldDB" id="A0A1M6G9Q3"/>
<evidence type="ECO:0000313" key="7">
    <source>
        <dbReference type="Proteomes" id="UP000324781"/>
    </source>
</evidence>
<comment type="subcellular location">
    <subcellularLocation>
        <location evidence="5">Cytoplasm</location>
    </subcellularLocation>
    <text evidence="5">Localizes to the division site, in a FtsZ-dependent manner.</text>
</comment>
<dbReference type="EMBL" id="FQZP01000022">
    <property type="protein sequence ID" value="SHJ06567.1"/>
    <property type="molecule type" value="Genomic_DNA"/>
</dbReference>
<keyword evidence="1 5" id="KW-0132">Cell division</keyword>
<reference evidence="6 7" key="1">
    <citation type="submission" date="2016-11" db="EMBL/GenBank/DDBJ databases">
        <authorList>
            <person name="Varghese N."/>
            <person name="Submissions S."/>
        </authorList>
    </citation>
    <scope>NUCLEOTIDE SEQUENCE [LARGE SCALE GENOMIC DNA]</scope>
    <source>
        <strain evidence="6 7">DSM 19027</strain>
    </source>
</reference>
<evidence type="ECO:0000313" key="6">
    <source>
        <dbReference type="EMBL" id="SHJ06567.1"/>
    </source>
</evidence>
<dbReference type="PANTHER" id="PTHR35798">
    <property type="entry name" value="CELL DIVISION PROTEIN SEPF"/>
    <property type="match status" value="1"/>
</dbReference>
<dbReference type="Proteomes" id="UP000324781">
    <property type="component" value="Unassembled WGS sequence"/>
</dbReference>
<dbReference type="InterPro" id="IPR023052">
    <property type="entry name" value="Cell_div_SepF"/>
</dbReference>
<dbReference type="Pfam" id="PF04472">
    <property type="entry name" value="SepF"/>
    <property type="match status" value="1"/>
</dbReference>
<protein>
    <recommendedName>
        <fullName evidence="5">Cell division protein SepF</fullName>
    </recommendedName>
</protein>
<dbReference type="GO" id="GO:0043093">
    <property type="term" value="P:FtsZ-dependent cytokinesis"/>
    <property type="evidence" value="ECO:0007669"/>
    <property type="project" value="UniProtKB-UniRule"/>
</dbReference>
<keyword evidence="2 5" id="KW-0717">Septation</keyword>
<dbReference type="OrthoDB" id="9815206at2"/>
<evidence type="ECO:0000256" key="3">
    <source>
        <dbReference type="ARBA" id="ARBA00023306"/>
    </source>
</evidence>